<reference evidence="7 8" key="1">
    <citation type="journal article" date="2006" name="Science">
        <title>Phytophthora genome sequences uncover evolutionary origins and mechanisms of pathogenesis.</title>
        <authorList>
            <person name="Tyler B.M."/>
            <person name="Tripathy S."/>
            <person name="Zhang X."/>
            <person name="Dehal P."/>
            <person name="Jiang R.H."/>
            <person name="Aerts A."/>
            <person name="Arredondo F.D."/>
            <person name="Baxter L."/>
            <person name="Bensasson D."/>
            <person name="Beynon J.L."/>
            <person name="Chapman J."/>
            <person name="Damasceno C.M."/>
            <person name="Dorrance A.E."/>
            <person name="Dou D."/>
            <person name="Dickerman A.W."/>
            <person name="Dubchak I.L."/>
            <person name="Garbelotto M."/>
            <person name="Gijzen M."/>
            <person name="Gordon S.G."/>
            <person name="Govers F."/>
            <person name="Grunwald N.J."/>
            <person name="Huang W."/>
            <person name="Ivors K.L."/>
            <person name="Jones R.W."/>
            <person name="Kamoun S."/>
            <person name="Krampis K."/>
            <person name="Lamour K.H."/>
            <person name="Lee M.K."/>
            <person name="McDonald W.H."/>
            <person name="Medina M."/>
            <person name="Meijer H.J."/>
            <person name="Nordberg E.K."/>
            <person name="Maclean D.J."/>
            <person name="Ospina-Giraldo M.D."/>
            <person name="Morris P.F."/>
            <person name="Phuntumart V."/>
            <person name="Putnam N.H."/>
            <person name="Rash S."/>
            <person name="Rose J.K."/>
            <person name="Sakihama Y."/>
            <person name="Salamov A.A."/>
            <person name="Savidor A."/>
            <person name="Scheuring C.F."/>
            <person name="Smith B.M."/>
            <person name="Sobral B.W."/>
            <person name="Terry A."/>
            <person name="Torto-Alalibo T.A."/>
            <person name="Win J."/>
            <person name="Xu Z."/>
            <person name="Zhang H."/>
            <person name="Grigoriev I.V."/>
            <person name="Rokhsar D.S."/>
            <person name="Boore J.L."/>
        </authorList>
    </citation>
    <scope>NUCLEOTIDE SEQUENCE [LARGE SCALE GENOMIC DNA]</scope>
    <source>
        <strain evidence="7 8">P6497</strain>
    </source>
</reference>
<dbReference type="PANTHER" id="PTHR11814">
    <property type="entry name" value="SULFATE TRANSPORTER"/>
    <property type="match status" value="1"/>
</dbReference>
<feature type="transmembrane region" description="Helical" evidence="5">
    <location>
        <begin position="174"/>
        <end position="191"/>
    </location>
</feature>
<dbReference type="Proteomes" id="UP000002640">
    <property type="component" value="Unassembled WGS sequence"/>
</dbReference>
<feature type="transmembrane region" description="Helical" evidence="5">
    <location>
        <begin position="71"/>
        <end position="100"/>
    </location>
</feature>
<dbReference type="GeneID" id="20657528"/>
<dbReference type="SUPFAM" id="SSF52091">
    <property type="entry name" value="SpoIIaa-like"/>
    <property type="match status" value="1"/>
</dbReference>
<evidence type="ECO:0000256" key="4">
    <source>
        <dbReference type="ARBA" id="ARBA00023136"/>
    </source>
</evidence>
<dbReference type="InParanoid" id="G4ZIY1"/>
<proteinExistence type="predicted"/>
<feature type="transmembrane region" description="Helical" evidence="5">
    <location>
        <begin position="138"/>
        <end position="162"/>
    </location>
</feature>
<dbReference type="InterPro" id="IPR001902">
    <property type="entry name" value="SLC26A/SulP_fam"/>
</dbReference>
<evidence type="ECO:0000256" key="3">
    <source>
        <dbReference type="ARBA" id="ARBA00022989"/>
    </source>
</evidence>
<dbReference type="Pfam" id="PF01740">
    <property type="entry name" value="STAS"/>
    <property type="match status" value="1"/>
</dbReference>
<keyword evidence="2 5" id="KW-0812">Transmembrane</keyword>
<evidence type="ECO:0000256" key="1">
    <source>
        <dbReference type="ARBA" id="ARBA00004141"/>
    </source>
</evidence>
<evidence type="ECO:0000313" key="8">
    <source>
        <dbReference type="Proteomes" id="UP000002640"/>
    </source>
</evidence>
<dbReference type="GO" id="GO:0055085">
    <property type="term" value="P:transmembrane transport"/>
    <property type="evidence" value="ECO:0007669"/>
    <property type="project" value="InterPro"/>
</dbReference>
<evidence type="ECO:0000313" key="7">
    <source>
        <dbReference type="EMBL" id="EGZ18786.1"/>
    </source>
</evidence>
<dbReference type="CDD" id="cd07042">
    <property type="entry name" value="STAS_SulP_like_sulfate_transporter"/>
    <property type="match status" value="1"/>
</dbReference>
<feature type="non-terminal residue" evidence="7">
    <location>
        <position position="1"/>
    </location>
</feature>
<dbReference type="RefSeq" id="XP_009527844.1">
    <property type="nucleotide sequence ID" value="XM_009529549.1"/>
</dbReference>
<evidence type="ECO:0000259" key="6">
    <source>
        <dbReference type="PROSITE" id="PS50801"/>
    </source>
</evidence>
<dbReference type="FunFam" id="3.30.750.24:FF:000021">
    <property type="entry name" value="Sulfate Permease (SulP) Family"/>
    <property type="match status" value="1"/>
</dbReference>
<keyword evidence="8" id="KW-1185">Reference proteome</keyword>
<dbReference type="InterPro" id="IPR011547">
    <property type="entry name" value="SLC26A/SulP_dom"/>
</dbReference>
<organism evidence="7 8">
    <name type="scientific">Phytophthora sojae (strain P6497)</name>
    <name type="common">Soybean stem and root rot agent</name>
    <name type="synonym">Phytophthora megasperma f. sp. glycines</name>
    <dbReference type="NCBI Taxonomy" id="1094619"/>
    <lineage>
        <taxon>Eukaryota</taxon>
        <taxon>Sar</taxon>
        <taxon>Stramenopiles</taxon>
        <taxon>Oomycota</taxon>
        <taxon>Peronosporomycetes</taxon>
        <taxon>Peronosporales</taxon>
        <taxon>Peronosporaceae</taxon>
        <taxon>Phytophthora</taxon>
    </lineage>
</organism>
<feature type="transmembrane region" description="Helical" evidence="5">
    <location>
        <begin position="253"/>
        <end position="273"/>
    </location>
</feature>
<accession>G4ZIY1</accession>
<gene>
    <name evidence="7" type="ORF">PHYSODRAFT_498158</name>
</gene>
<keyword evidence="4 5" id="KW-0472">Membrane</keyword>
<dbReference type="InterPro" id="IPR036513">
    <property type="entry name" value="STAS_dom_sf"/>
</dbReference>
<dbReference type="InterPro" id="IPR002645">
    <property type="entry name" value="STAS_dom"/>
</dbReference>
<evidence type="ECO:0000256" key="2">
    <source>
        <dbReference type="ARBA" id="ARBA00022692"/>
    </source>
</evidence>
<dbReference type="KEGG" id="psoj:PHYSODRAFT_498158"/>
<dbReference type="AlphaFoldDB" id="G4ZIY1"/>
<dbReference type="GO" id="GO:0016020">
    <property type="term" value="C:membrane"/>
    <property type="evidence" value="ECO:0007669"/>
    <property type="project" value="UniProtKB-SubCell"/>
</dbReference>
<evidence type="ECO:0000256" key="5">
    <source>
        <dbReference type="SAM" id="Phobius"/>
    </source>
</evidence>
<dbReference type="PROSITE" id="PS50801">
    <property type="entry name" value="STAS"/>
    <property type="match status" value="1"/>
</dbReference>
<keyword evidence="3 5" id="KW-1133">Transmembrane helix</keyword>
<dbReference type="SMR" id="G4ZIY1"/>
<protein>
    <recommendedName>
        <fullName evidence="6">STAS domain-containing protein</fullName>
    </recommendedName>
</protein>
<dbReference type="Pfam" id="PF00916">
    <property type="entry name" value="Sulfate_transp"/>
    <property type="match status" value="1"/>
</dbReference>
<comment type="subcellular location">
    <subcellularLocation>
        <location evidence="1">Membrane</location>
        <topology evidence="1">Multi-pass membrane protein</topology>
    </subcellularLocation>
</comment>
<sequence length="415" mass="45105">EEDDKASEQTERLLTPVLNNAHTIHSHGFSLSEEQYVSMENAYACHSAAGRVSDVGDKRLQETTKPKSKPVLVAIFLARTMCDLGPLVVCIFGGIVGYLLGSSPLKLTGAIPGGFPDPKVPWYGFTSHLIDGDKFGSVLYHSLTVVVVVFLSSIAMAKRLAIQRGEDINTDQELTGLGIASIVAGFFQAMPPTGGMSRTAVNLLNAHTQLASIITCLIVILSLYTLTSPLYYLPSATLASIIIVAGYSLRDAFWVWTLSFVLTLGLGVLDGLIASISARFVDRELFPEARGLHDIIIVRVDSSLYFANCERVALAIELEMVRLKSLGITTRGVLVDARNKNDMDATTIQVMSDTQEKLEVRKVRFGIANAKSRVHDLLAATNIIKRIVAGNPSIPLDEAVLLLREHPTTTDKTRL</sequence>
<name>G4ZIY1_PHYSP</name>
<feature type="domain" description="STAS" evidence="6">
    <location>
        <begin position="285"/>
        <end position="403"/>
    </location>
</feature>
<dbReference type="EMBL" id="JH159154">
    <property type="protein sequence ID" value="EGZ18786.1"/>
    <property type="molecule type" value="Genomic_DNA"/>
</dbReference>
<feature type="transmembrane region" description="Helical" evidence="5">
    <location>
        <begin position="203"/>
        <end position="223"/>
    </location>
</feature>
<dbReference type="Gene3D" id="3.30.750.24">
    <property type="entry name" value="STAS domain"/>
    <property type="match status" value="1"/>
</dbReference>